<dbReference type="KEGG" id="vg:80517599"/>
<reference evidence="1" key="2">
    <citation type="journal article" date="2018" name="Nat. Commun.">
        <title>Tailed giant Tupanvirus possesses the most complete translational apparatus of the known virosphere.</title>
        <authorList>
            <person name="Abrahao J."/>
            <person name="Silva L."/>
            <person name="Silva L.S."/>
            <person name="Khalil J.Y.B."/>
            <person name="Rodrigues R."/>
            <person name="Arantes T."/>
            <person name="Assis F."/>
            <person name="Boratto P."/>
            <person name="Andrade M."/>
            <person name="Kroon E.G."/>
            <person name="Ribeiro B."/>
            <person name="Bergier I."/>
            <person name="Seligmann H."/>
            <person name="Ghigo E."/>
            <person name="Colson P."/>
            <person name="Levasseur A."/>
            <person name="Kroemer G."/>
            <person name="Raoult D."/>
            <person name="La Scola B."/>
        </authorList>
    </citation>
    <scope>NUCLEOTIDE SEQUENCE [LARGE SCALE GENOMIC DNA]</scope>
    <source>
        <strain evidence="1">Deep ocean</strain>
    </source>
</reference>
<reference evidence="1" key="1">
    <citation type="submission" date="2017-06" db="EMBL/GenBank/DDBJ databases">
        <authorList>
            <person name="Assis F.L."/>
            <person name="Abrahao J.S."/>
            <person name="Silva L."/>
            <person name="Khalil J.B."/>
            <person name="Rodrigues R."/>
            <person name="Silva L.S."/>
            <person name="Boratto P."/>
            <person name="Andrade M."/>
            <person name="Kroon E.G."/>
            <person name="Ribeiro B."/>
            <person name="Bergier I."/>
            <person name="Seligmann H."/>
            <person name="Ghigo E."/>
            <person name="Colson P."/>
            <person name="Levasseur A."/>
            <person name="Raoult D."/>
            <person name="Scola B.L."/>
        </authorList>
    </citation>
    <scope>NUCLEOTIDE SEQUENCE</scope>
    <source>
        <strain evidence="1">Deep ocean</strain>
    </source>
</reference>
<proteinExistence type="predicted"/>
<evidence type="ECO:0000313" key="1">
    <source>
        <dbReference type="EMBL" id="QKU34287.1"/>
    </source>
</evidence>
<dbReference type="RefSeq" id="YP_010780908.1">
    <property type="nucleotide sequence ID" value="NC_075038.1"/>
</dbReference>
<organism evidence="1">
    <name type="scientific">Tupanvirus deep ocean</name>
    <dbReference type="NCBI Taxonomy" id="2126984"/>
    <lineage>
        <taxon>Viruses</taxon>
        <taxon>Varidnaviria</taxon>
        <taxon>Bamfordvirae</taxon>
        <taxon>Nucleocytoviricota</taxon>
        <taxon>Megaviricetes</taxon>
        <taxon>Imitervirales</taxon>
        <taxon>Mimiviridae</taxon>
        <taxon>Megamimivirinae</taxon>
        <taxon>Tupanvirus</taxon>
        <taxon>Tupanvirus altamarinense</taxon>
    </lineage>
</organism>
<sequence>MKYNELINKRLIGFMNVEEDKINLPDERYNVVYKLMFFIGDDILTCKRILLVNDKVPYDWNTNWRIIELDENVKIDMNSTYKSIGENINAIEVDTDDKDILENDDIDADMDKWIAAVGKGTWGAKEGANYYFIHIKTNTKTLSLGTVYCDCHYPQCIWDFI</sequence>
<accession>A0A6N1NN20</accession>
<dbReference type="GeneID" id="80517599"/>
<protein>
    <submittedName>
        <fullName evidence="1">Putative ORFan</fullName>
    </submittedName>
</protein>
<dbReference type="EMBL" id="MF405918">
    <property type="protein sequence ID" value="QKU34287.1"/>
    <property type="molecule type" value="Genomic_DNA"/>
</dbReference>
<name>A0A6N1NN20_9VIRU</name>